<evidence type="ECO:0000313" key="2">
    <source>
        <dbReference type="Proteomes" id="UP000186102"/>
    </source>
</evidence>
<gene>
    <name evidence="1" type="ORF">DSOL_3651</name>
</gene>
<proteinExistence type="predicted"/>
<sequence length="63" mass="6979">MIMLGALVESAQCVKLDSIFDALKYKTSESQPNILEANLKATSIVANYMRSLLQNNRETICSV</sequence>
<dbReference type="AlphaFoldDB" id="A0A1Q8QPD8"/>
<dbReference type="Proteomes" id="UP000186102">
    <property type="component" value="Unassembled WGS sequence"/>
</dbReference>
<evidence type="ECO:0000313" key="1">
    <source>
        <dbReference type="EMBL" id="OLN29148.1"/>
    </source>
</evidence>
<dbReference type="EMBL" id="MLBF01000035">
    <property type="protein sequence ID" value="OLN29148.1"/>
    <property type="molecule type" value="Genomic_DNA"/>
</dbReference>
<protein>
    <submittedName>
        <fullName evidence="1">Uncharacterized protein</fullName>
    </submittedName>
</protein>
<comment type="caution">
    <text evidence="1">The sequence shown here is derived from an EMBL/GenBank/DDBJ whole genome shotgun (WGS) entry which is preliminary data.</text>
</comment>
<accession>A0A1Q8QPD8</accession>
<keyword evidence="2" id="KW-1185">Reference proteome</keyword>
<name>A0A1Q8QPD8_9FIRM</name>
<dbReference type="STRING" id="1888891.DSOL_3651"/>
<reference evidence="1 2" key="1">
    <citation type="submission" date="2016-09" db="EMBL/GenBank/DDBJ databases">
        <title>Complete genome of Desulfosporosinus sp. OL.</title>
        <authorList>
            <person name="Mardanov A."/>
            <person name="Beletsky A."/>
            <person name="Panova A."/>
            <person name="Karnachuk O."/>
            <person name="Ravin N."/>
        </authorList>
    </citation>
    <scope>NUCLEOTIDE SEQUENCE [LARGE SCALE GENOMIC DNA]</scope>
    <source>
        <strain evidence="1 2">OL</strain>
    </source>
</reference>
<organism evidence="1 2">
    <name type="scientific">Desulfosporosinus metallidurans</name>
    <dbReference type="NCBI Taxonomy" id="1888891"/>
    <lineage>
        <taxon>Bacteria</taxon>
        <taxon>Bacillati</taxon>
        <taxon>Bacillota</taxon>
        <taxon>Clostridia</taxon>
        <taxon>Eubacteriales</taxon>
        <taxon>Desulfitobacteriaceae</taxon>
        <taxon>Desulfosporosinus</taxon>
    </lineage>
</organism>